<reference evidence="2" key="1">
    <citation type="submission" date="2016-05" db="EMBL/GenBank/DDBJ databases">
        <authorList>
            <person name="Naeem Raeece"/>
        </authorList>
    </citation>
    <scope>NUCLEOTIDE SEQUENCE [LARGE SCALE GENOMIC DNA]</scope>
</reference>
<dbReference type="Proteomes" id="UP000078597">
    <property type="component" value="Unassembled WGS sequence"/>
</dbReference>
<organism evidence="1 2">
    <name type="scientific">Plasmodium malariae</name>
    <dbReference type="NCBI Taxonomy" id="5858"/>
    <lineage>
        <taxon>Eukaryota</taxon>
        <taxon>Sar</taxon>
        <taxon>Alveolata</taxon>
        <taxon>Apicomplexa</taxon>
        <taxon>Aconoidasida</taxon>
        <taxon>Haemosporida</taxon>
        <taxon>Plasmodiidae</taxon>
        <taxon>Plasmodium</taxon>
        <taxon>Plasmodium (Plasmodium)</taxon>
    </lineage>
</organism>
<name>A0A1A8X2T7_PLAMA</name>
<sequence length="90" mass="10892">MEKDFNLIEKNNLDEETNNLKDENSKYMESHPELKDLLNDFISSILLHTPVITINIKQIKVVFIQEKNDRIFKEDIFKYANEYFSYFKKK</sequence>
<dbReference type="VEuPathDB" id="PlasmoDB:PmUG01_14050300"/>
<evidence type="ECO:0000313" key="1">
    <source>
        <dbReference type="EMBL" id="SBS99552.1"/>
    </source>
</evidence>
<evidence type="ECO:0000313" key="2">
    <source>
        <dbReference type="Proteomes" id="UP000078597"/>
    </source>
</evidence>
<accession>A0A1A8X2T7</accession>
<dbReference type="EMBL" id="FLQW01005849">
    <property type="protein sequence ID" value="SBS99552.1"/>
    <property type="molecule type" value="Genomic_DNA"/>
</dbReference>
<gene>
    <name evidence="1" type="ORF">PMALA_071180</name>
</gene>
<proteinExistence type="predicted"/>
<protein>
    <submittedName>
        <fullName evidence="1">Uncharacterized protein</fullName>
    </submittedName>
</protein>
<dbReference type="AlphaFoldDB" id="A0A1A8X2T7"/>